<proteinExistence type="predicted"/>
<evidence type="ECO:0000313" key="2">
    <source>
        <dbReference type="EMBL" id="SIN44866.1"/>
    </source>
</evidence>
<keyword evidence="3" id="KW-1185">Reference proteome</keyword>
<keyword evidence="1" id="KW-0732">Signal</keyword>
<dbReference type="AlphaFoldDB" id="A0A1N6BF22"/>
<feature type="chain" id="PRO_5039712444" evidence="1">
    <location>
        <begin position="23"/>
        <end position="296"/>
    </location>
</feature>
<dbReference type="Proteomes" id="UP000185124">
    <property type="component" value="Unassembled WGS sequence"/>
</dbReference>
<dbReference type="PROSITE" id="PS51257">
    <property type="entry name" value="PROKAR_LIPOPROTEIN"/>
    <property type="match status" value="1"/>
</dbReference>
<gene>
    <name evidence="2" type="ORF">SAMN04489832_7345</name>
</gene>
<protein>
    <submittedName>
        <fullName evidence="2">Uncharacterized protein</fullName>
    </submittedName>
</protein>
<reference evidence="3" key="1">
    <citation type="submission" date="2016-12" db="EMBL/GenBank/DDBJ databases">
        <authorList>
            <person name="Varghese N."/>
            <person name="Submissions S."/>
        </authorList>
    </citation>
    <scope>NUCLEOTIDE SEQUENCE [LARGE SCALE GENOMIC DNA]</scope>
    <source>
        <strain evidence="3">DSM 45599</strain>
    </source>
</reference>
<feature type="signal peptide" evidence="1">
    <location>
        <begin position="1"/>
        <end position="22"/>
    </location>
</feature>
<organism evidence="2 3">
    <name type="scientific">Micromonospora cremea</name>
    <dbReference type="NCBI Taxonomy" id="709881"/>
    <lineage>
        <taxon>Bacteria</taxon>
        <taxon>Bacillati</taxon>
        <taxon>Actinomycetota</taxon>
        <taxon>Actinomycetes</taxon>
        <taxon>Micromonosporales</taxon>
        <taxon>Micromonosporaceae</taxon>
        <taxon>Micromonospora</taxon>
    </lineage>
</organism>
<evidence type="ECO:0000313" key="3">
    <source>
        <dbReference type="Proteomes" id="UP000185124"/>
    </source>
</evidence>
<dbReference type="EMBL" id="FSQT01000002">
    <property type="protein sequence ID" value="SIN44866.1"/>
    <property type="molecule type" value="Genomic_DNA"/>
</dbReference>
<sequence>MRRLLAYLGVLLLLAGCGLGEALSAGDGQRTWVDLTPAALIGMWRSDRGDTIEFTADGEFFGDDVKYMFADSDLASNLDLSQDRATGSGRWHLTTPLGNPNGKHAFVGLSFDVVANQPSRVEIDKLLARRNDDSIELGYNVGDPDLNDVVSYLRCDNSCPHVAPSRPSLGVPTAAGRGQLIGVWRDQHGARLALNADGSYTAEDLRFAYVGAEKLLPYGISLEGALSSEGTWSMKPPPHDPFGPATTTVLAIGKIAGKPSFGTRPLGIYADGQDLVLATFSSNPEVIEQHTFRRIR</sequence>
<accession>A0A1N6BF22</accession>
<evidence type="ECO:0000256" key="1">
    <source>
        <dbReference type="SAM" id="SignalP"/>
    </source>
</evidence>
<name>A0A1N6BF22_9ACTN</name>